<dbReference type="CDD" id="cd18103">
    <property type="entry name" value="SpoU-like_RlmB"/>
    <property type="match status" value="1"/>
</dbReference>
<dbReference type="SUPFAM" id="SSF75217">
    <property type="entry name" value="alpha/beta knot"/>
    <property type="match status" value="1"/>
</dbReference>
<evidence type="ECO:0000256" key="1">
    <source>
        <dbReference type="ARBA" id="ARBA00007228"/>
    </source>
</evidence>
<dbReference type="GO" id="GO:0070039">
    <property type="term" value="F:rRNA (guanosine-2'-O-)-methyltransferase activity"/>
    <property type="evidence" value="ECO:0007669"/>
    <property type="project" value="TreeGrafter"/>
</dbReference>
<proteinExistence type="inferred from homology"/>
<dbReference type="GO" id="GO:0005829">
    <property type="term" value="C:cytosol"/>
    <property type="evidence" value="ECO:0007669"/>
    <property type="project" value="TreeGrafter"/>
</dbReference>
<comment type="similarity">
    <text evidence="1">Belongs to the class IV-like SAM-binding methyltransferase superfamily. RNA methyltransferase TrmH family.</text>
</comment>
<dbReference type="AlphaFoldDB" id="A0A2P5SZQ4"/>
<evidence type="ECO:0000313" key="6">
    <source>
        <dbReference type="Proteomes" id="UP000296153"/>
    </source>
</evidence>
<dbReference type="InterPro" id="IPR029026">
    <property type="entry name" value="tRNA_m1G_MTases_N"/>
</dbReference>
<sequence length="249" mass="27795">MNNIIFGINTVQTIQNTNPNSLKEVFIIKDNRRNDRLNLLYISLKKQGIKINLIDRQLIDLKVRKGVNHQGVVAIIRSFNQHNENVLEKFLKNIKKPLLLVLDCITDPHNLGACIRTADAAGVNAIIVPKNRSASLNETVQKVASGASVNVPLIRVTNLARTLYFLQQKNILIVGTSSKSEYNLYTRKLVLPIALVMGSESTGIRYLTRKCCDELISIPMHGIIPSLNISVATGICLFEILRQQKEVTS</sequence>
<dbReference type="GO" id="GO:0003723">
    <property type="term" value="F:RNA binding"/>
    <property type="evidence" value="ECO:0007669"/>
    <property type="project" value="InterPro"/>
</dbReference>
<evidence type="ECO:0000256" key="2">
    <source>
        <dbReference type="ARBA" id="ARBA00022603"/>
    </source>
</evidence>
<dbReference type="EMBL" id="PDKT01000003">
    <property type="protein sequence ID" value="PPI87815.1"/>
    <property type="molecule type" value="Genomic_DNA"/>
</dbReference>
<dbReference type="Gene3D" id="3.30.1330.30">
    <property type="match status" value="1"/>
</dbReference>
<gene>
    <name evidence="5" type="ORF">CRV12_02345</name>
</gene>
<evidence type="ECO:0000256" key="3">
    <source>
        <dbReference type="ARBA" id="ARBA00022679"/>
    </source>
</evidence>
<dbReference type="RefSeq" id="WP_136131060.1">
    <property type="nucleotide sequence ID" value="NZ_PDKT01000003.1"/>
</dbReference>
<protein>
    <submittedName>
        <fullName evidence="5">23S rRNA (Guanosine(2251)-2'-O)-methyltransferase RlmB</fullName>
    </submittedName>
</protein>
<dbReference type="InterPro" id="IPR004441">
    <property type="entry name" value="rRNA_MeTrfase_TrmH"/>
</dbReference>
<dbReference type="InterPro" id="IPR029028">
    <property type="entry name" value="Alpha/beta_knot_MTases"/>
</dbReference>
<dbReference type="Proteomes" id="UP000296153">
    <property type="component" value="Unassembled WGS sequence"/>
</dbReference>
<dbReference type="FunFam" id="3.40.1280.10:FF:000008">
    <property type="entry name" value="Group 3 RNA methyltransferase TrmH"/>
    <property type="match status" value="1"/>
</dbReference>
<dbReference type="PANTHER" id="PTHR46429:SF1">
    <property type="entry name" value="23S RRNA (GUANOSINE-2'-O-)-METHYLTRANSFERASE RLMB"/>
    <property type="match status" value="1"/>
</dbReference>
<organism evidence="5 6">
    <name type="scientific">Candidatus Pantoea edessiphila</name>
    <dbReference type="NCBI Taxonomy" id="2044610"/>
    <lineage>
        <taxon>Bacteria</taxon>
        <taxon>Pseudomonadati</taxon>
        <taxon>Pseudomonadota</taxon>
        <taxon>Gammaproteobacteria</taxon>
        <taxon>Enterobacterales</taxon>
        <taxon>Erwiniaceae</taxon>
        <taxon>Pantoea</taxon>
    </lineage>
</organism>
<dbReference type="SMART" id="SM00967">
    <property type="entry name" value="SpoU_sub_bind"/>
    <property type="match status" value="1"/>
</dbReference>
<dbReference type="SUPFAM" id="SSF55315">
    <property type="entry name" value="L30e-like"/>
    <property type="match status" value="1"/>
</dbReference>
<accession>A0A2P5SZQ4</accession>
<keyword evidence="2 5" id="KW-0489">Methyltransferase</keyword>
<reference evidence="5 6" key="1">
    <citation type="journal article" date="2018" name="Genome Biol. Evol.">
        <title>Cladogenesis and Genomic Streamlining in Extracellular Endosymbionts of Tropical Stink Bugs.</title>
        <authorList>
            <person name="Otero-Bravo A."/>
            <person name="Goffredi S."/>
            <person name="Sabree Z.L."/>
        </authorList>
    </citation>
    <scope>NUCLEOTIDE SEQUENCE [LARGE SCALE GENOMIC DNA]</scope>
    <source>
        <strain evidence="5 6">SoEE</strain>
    </source>
</reference>
<dbReference type="PANTHER" id="PTHR46429">
    <property type="entry name" value="23S RRNA (GUANOSINE-2'-O-)-METHYLTRANSFERASE RLMB"/>
    <property type="match status" value="1"/>
</dbReference>
<dbReference type="Gene3D" id="3.40.1280.10">
    <property type="match status" value="1"/>
</dbReference>
<dbReference type="InterPro" id="IPR001537">
    <property type="entry name" value="SpoU_MeTrfase"/>
</dbReference>
<dbReference type="NCBIfam" id="TIGR00186">
    <property type="entry name" value="rRNA_methyl_3"/>
    <property type="match status" value="1"/>
</dbReference>
<keyword evidence="3 5" id="KW-0808">Transferase</keyword>
<evidence type="ECO:0000259" key="4">
    <source>
        <dbReference type="SMART" id="SM00967"/>
    </source>
</evidence>
<dbReference type="OrthoDB" id="9785673at2"/>
<dbReference type="Pfam" id="PF00588">
    <property type="entry name" value="SpoU_methylase"/>
    <property type="match status" value="1"/>
</dbReference>
<dbReference type="InterPro" id="IPR013123">
    <property type="entry name" value="SpoU_subst-bd"/>
</dbReference>
<name>A0A2P5SZQ4_9GAMM</name>
<feature type="domain" description="RNA 2-O ribose methyltransferase substrate binding" evidence="4">
    <location>
        <begin position="4"/>
        <end position="82"/>
    </location>
</feature>
<evidence type="ECO:0000313" key="5">
    <source>
        <dbReference type="EMBL" id="PPI87815.1"/>
    </source>
</evidence>
<dbReference type="InterPro" id="IPR029064">
    <property type="entry name" value="Ribosomal_eL30-like_sf"/>
</dbReference>
<dbReference type="Pfam" id="PF08032">
    <property type="entry name" value="SpoU_sub_bind"/>
    <property type="match status" value="1"/>
</dbReference>
<comment type="caution">
    <text evidence="5">The sequence shown here is derived from an EMBL/GenBank/DDBJ whole genome shotgun (WGS) entry which is preliminary data.</text>
</comment>